<protein>
    <recommendedName>
        <fullName evidence="12">RhoGAP-domain-containing protein</fullName>
    </recommendedName>
</protein>
<evidence type="ECO:0000313" key="10">
    <source>
        <dbReference type="EMBL" id="ORZ23451.1"/>
    </source>
</evidence>
<dbReference type="Pfam" id="PF00412">
    <property type="entry name" value="LIM"/>
    <property type="match status" value="2"/>
</dbReference>
<dbReference type="InterPro" id="IPR050729">
    <property type="entry name" value="Rho-GAP"/>
</dbReference>
<feature type="region of interest" description="Disordered" evidence="6">
    <location>
        <begin position="840"/>
        <end position="872"/>
    </location>
</feature>
<feature type="coiled-coil region" evidence="5">
    <location>
        <begin position="449"/>
        <end position="476"/>
    </location>
</feature>
<feature type="region of interest" description="Disordered" evidence="6">
    <location>
        <begin position="135"/>
        <end position="174"/>
    </location>
</feature>
<feature type="domain" description="Rho-GAP" evidence="9">
    <location>
        <begin position="638"/>
        <end position="827"/>
    </location>
</feature>
<dbReference type="SMART" id="SM00132">
    <property type="entry name" value="LIM"/>
    <property type="match status" value="2"/>
</dbReference>
<dbReference type="GO" id="GO:0005737">
    <property type="term" value="C:cytoplasm"/>
    <property type="evidence" value="ECO:0007669"/>
    <property type="project" value="TreeGrafter"/>
</dbReference>
<evidence type="ECO:0000256" key="3">
    <source>
        <dbReference type="ARBA" id="ARBA00022833"/>
    </source>
</evidence>
<comment type="caution">
    <text evidence="10">The sequence shown here is derived from an EMBL/GenBank/DDBJ whole genome shotgun (WGS) entry which is preliminary data.</text>
</comment>
<dbReference type="PROSITE" id="PS50081">
    <property type="entry name" value="ZF_DAG_PE_2"/>
    <property type="match status" value="1"/>
</dbReference>
<dbReference type="GO" id="GO:0046872">
    <property type="term" value="F:metal ion binding"/>
    <property type="evidence" value="ECO:0007669"/>
    <property type="project" value="UniProtKB-KW"/>
</dbReference>
<keyword evidence="2 4" id="KW-0479">Metal-binding</keyword>
<dbReference type="GO" id="GO:0005096">
    <property type="term" value="F:GTPase activator activity"/>
    <property type="evidence" value="ECO:0007669"/>
    <property type="project" value="UniProtKB-KW"/>
</dbReference>
<gene>
    <name evidence="10" type="ORF">BCR42DRAFT_344115</name>
</gene>
<feature type="domain" description="Phorbol-ester/DAG-type" evidence="8">
    <location>
        <begin position="569"/>
        <end position="616"/>
    </location>
</feature>
<dbReference type="PROSITE" id="PS50023">
    <property type="entry name" value="LIM_DOMAIN_2"/>
    <property type="match status" value="2"/>
</dbReference>
<dbReference type="SMART" id="SM00324">
    <property type="entry name" value="RhoGAP"/>
    <property type="match status" value="1"/>
</dbReference>
<sequence length="872" mass="99651">MATYLEDPAIIGEEYDDPRCHGCSNPIDDGSVVQFGKGIWHFECFRCSKCLDLVECYSNLLLLSDGSPICEKCSYNCKACDKTIKDEAIMAGDQAYHADCFRCIQCHTKIDDLIFTQTNKGIFCTHCHESRKQLRQRRKEEKQRQQQRQNEVNSSERFLNRGSDQSSSSDDYKKNRSNIVYSDLDLNTSLNTRQPPSTMSRQISTNSILNDYVDPAPIPSVPSSTINEEIYQQKQATSSELSMQELIELNNMLNAAIQSGMTDENIPSPPLETHDLLALSTSSNTKDDTHNLHHELERTKAKLFNVETKFDQIKDISRKALDEYSKMKDRFDAEITARQSAEEKVTKLQNELSFYHHLSLFGATEFMNHSRDELAQLHKVKTQVDRTINNLRAQRDTIFDDINRQKHAHWDRFSFTQQQQLTSLQNDTDHAQLGYNRLVKARDDIIAEMILLNNKNAELSNLNNDLSRRMTEREREAMAFMAGTNFLSEESSAKTSESSSGRPSLDQPKLTAQRSSFTDAVVAAAPRKFKFGRNRSKSSGGDPMIGLPYDTNLPVSLDKSQEGQLRVGNHLFNHTKFLRPSKCDVCGEKMWRANELKCQECHSVCHVKCVYRTEPCQRKSLPDSSNTDDQHKVSIFGHDLIKQVQMEDKTIPLVVRKCIDAVEQRGMDDEGIYRKSGGAGQIRSIQNAFESGDDIDLCDDDQWNDICAVTSVLKQYFRDLPNPLFTFDHHEKWIKATFSNDVKTKADSYQKLLHTIPVEHFDTLKYLMQHLARINARNDENLMTAKNLAVVFGPTLMRHQDENQDLMEMQHKIGCIEFMLNHMEIFDGPVPVPNRSAPLPVRKNSLPSRHRRDGSIGMPALTFPSRDQSNFI</sequence>
<feature type="region of interest" description="Disordered" evidence="6">
    <location>
        <begin position="488"/>
        <end position="513"/>
    </location>
</feature>
<dbReference type="InterPro" id="IPR001781">
    <property type="entry name" value="Znf_LIM"/>
</dbReference>
<reference evidence="10 11" key="1">
    <citation type="submission" date="2016-07" db="EMBL/GenBank/DDBJ databases">
        <title>Pervasive Adenine N6-methylation of Active Genes in Fungi.</title>
        <authorList>
            <consortium name="DOE Joint Genome Institute"/>
            <person name="Mondo S.J."/>
            <person name="Dannebaum R.O."/>
            <person name="Kuo R.C."/>
            <person name="Labutti K."/>
            <person name="Haridas S."/>
            <person name="Kuo A."/>
            <person name="Salamov A."/>
            <person name="Ahrendt S.R."/>
            <person name="Lipzen A."/>
            <person name="Sullivan W."/>
            <person name="Andreopoulos W.B."/>
            <person name="Clum A."/>
            <person name="Lindquist E."/>
            <person name="Daum C."/>
            <person name="Ramamoorthy G.K."/>
            <person name="Gryganskyi A."/>
            <person name="Culley D."/>
            <person name="Magnuson J.K."/>
            <person name="James T.Y."/>
            <person name="O'Malley M.A."/>
            <person name="Stajich J.E."/>
            <person name="Spatafora J.W."/>
            <person name="Visel A."/>
            <person name="Grigoriev I.V."/>
        </authorList>
    </citation>
    <scope>NUCLEOTIDE SEQUENCE [LARGE SCALE GENOMIC DNA]</scope>
    <source>
        <strain evidence="10 11">NRRL 1336</strain>
    </source>
</reference>
<dbReference type="InterPro" id="IPR000198">
    <property type="entry name" value="RhoGAP_dom"/>
</dbReference>
<dbReference type="Gene3D" id="2.10.110.10">
    <property type="entry name" value="Cysteine Rich Protein"/>
    <property type="match status" value="2"/>
</dbReference>
<dbReference type="InterPro" id="IPR008936">
    <property type="entry name" value="Rho_GTPase_activation_prot"/>
</dbReference>
<dbReference type="PANTHER" id="PTHR23176">
    <property type="entry name" value="RHO/RAC/CDC GTPASE-ACTIVATING PROTEIN"/>
    <property type="match status" value="1"/>
</dbReference>
<feature type="compositionally biased region" description="Low complexity" evidence="6">
    <location>
        <begin position="488"/>
        <end position="500"/>
    </location>
</feature>
<evidence type="ECO:0000256" key="5">
    <source>
        <dbReference type="SAM" id="Coils"/>
    </source>
</evidence>
<dbReference type="SMART" id="SM00109">
    <property type="entry name" value="C1"/>
    <property type="match status" value="1"/>
</dbReference>
<dbReference type="PANTHER" id="PTHR23176:SF128">
    <property type="entry name" value="RHO GTPASE-ACTIVATING PROTEIN RGD1"/>
    <property type="match status" value="1"/>
</dbReference>
<dbReference type="CDD" id="cd09395">
    <property type="entry name" value="LIM2_Rga"/>
    <property type="match status" value="1"/>
</dbReference>
<keyword evidence="5" id="KW-0175">Coiled coil</keyword>
<dbReference type="Gene3D" id="1.10.555.10">
    <property type="entry name" value="Rho GTPase activation protein"/>
    <property type="match status" value="1"/>
</dbReference>
<dbReference type="AlphaFoldDB" id="A0A1X2IYA2"/>
<evidence type="ECO:0000256" key="1">
    <source>
        <dbReference type="ARBA" id="ARBA00022468"/>
    </source>
</evidence>
<dbReference type="GO" id="GO:0007165">
    <property type="term" value="P:signal transduction"/>
    <property type="evidence" value="ECO:0007669"/>
    <property type="project" value="InterPro"/>
</dbReference>
<feature type="compositionally biased region" description="Basic and acidic residues" evidence="6">
    <location>
        <begin position="135"/>
        <end position="144"/>
    </location>
</feature>
<dbReference type="SUPFAM" id="SSF57716">
    <property type="entry name" value="Glucocorticoid receptor-like (DNA-binding domain)"/>
    <property type="match status" value="2"/>
</dbReference>
<evidence type="ECO:0000313" key="11">
    <source>
        <dbReference type="Proteomes" id="UP000193560"/>
    </source>
</evidence>
<dbReference type="OrthoDB" id="79452at2759"/>
<feature type="domain" description="LIM zinc-binding" evidence="7">
    <location>
        <begin position="75"/>
        <end position="134"/>
    </location>
</feature>
<dbReference type="STRING" id="90262.A0A1X2IYA2"/>
<proteinExistence type="predicted"/>
<evidence type="ECO:0008006" key="12">
    <source>
        <dbReference type="Google" id="ProtNLM"/>
    </source>
</evidence>
<dbReference type="PROSITE" id="PS50238">
    <property type="entry name" value="RHOGAP"/>
    <property type="match status" value="1"/>
</dbReference>
<dbReference type="Pfam" id="PF00620">
    <property type="entry name" value="RhoGAP"/>
    <property type="match status" value="1"/>
</dbReference>
<dbReference type="InterPro" id="IPR002219">
    <property type="entry name" value="PKC_DAG/PE"/>
</dbReference>
<dbReference type="Proteomes" id="UP000193560">
    <property type="component" value="Unassembled WGS sequence"/>
</dbReference>
<evidence type="ECO:0000256" key="4">
    <source>
        <dbReference type="PROSITE-ProRule" id="PRU00125"/>
    </source>
</evidence>
<dbReference type="SUPFAM" id="SSF57889">
    <property type="entry name" value="Cysteine-rich domain"/>
    <property type="match status" value="1"/>
</dbReference>
<dbReference type="SUPFAM" id="SSF48350">
    <property type="entry name" value="GTPase activation domain, GAP"/>
    <property type="match status" value="1"/>
</dbReference>
<evidence type="ECO:0000259" key="9">
    <source>
        <dbReference type="PROSITE" id="PS50238"/>
    </source>
</evidence>
<keyword evidence="11" id="KW-1185">Reference proteome</keyword>
<organism evidence="10 11">
    <name type="scientific">Absidia repens</name>
    <dbReference type="NCBI Taxonomy" id="90262"/>
    <lineage>
        <taxon>Eukaryota</taxon>
        <taxon>Fungi</taxon>
        <taxon>Fungi incertae sedis</taxon>
        <taxon>Mucoromycota</taxon>
        <taxon>Mucoromycotina</taxon>
        <taxon>Mucoromycetes</taxon>
        <taxon>Mucorales</taxon>
        <taxon>Cunninghamellaceae</taxon>
        <taxon>Absidia</taxon>
    </lineage>
</organism>
<dbReference type="FunFam" id="1.10.555.10:FF:000043">
    <property type="entry name" value="Rho GTPase activator Rga"/>
    <property type="match status" value="1"/>
</dbReference>
<dbReference type="Pfam" id="PF00130">
    <property type="entry name" value="C1_1"/>
    <property type="match status" value="1"/>
</dbReference>
<dbReference type="InterPro" id="IPR046349">
    <property type="entry name" value="C1-like_sf"/>
</dbReference>
<accession>A0A1X2IYA2</accession>
<dbReference type="CDD" id="cd00159">
    <property type="entry name" value="RhoGAP"/>
    <property type="match status" value="1"/>
</dbReference>
<dbReference type="PROSITE" id="PS00478">
    <property type="entry name" value="LIM_DOMAIN_1"/>
    <property type="match status" value="1"/>
</dbReference>
<dbReference type="EMBL" id="MCGE01000003">
    <property type="protein sequence ID" value="ORZ23451.1"/>
    <property type="molecule type" value="Genomic_DNA"/>
</dbReference>
<dbReference type="Gene3D" id="3.30.60.20">
    <property type="match status" value="1"/>
</dbReference>
<dbReference type="PROSITE" id="PS00479">
    <property type="entry name" value="ZF_DAG_PE_1"/>
    <property type="match status" value="1"/>
</dbReference>
<feature type="domain" description="LIM zinc-binding" evidence="7">
    <location>
        <begin position="18"/>
        <end position="74"/>
    </location>
</feature>
<evidence type="ECO:0000259" key="8">
    <source>
        <dbReference type="PROSITE" id="PS50081"/>
    </source>
</evidence>
<keyword evidence="1" id="KW-0343">GTPase activation</keyword>
<name>A0A1X2IYA2_9FUNG</name>
<evidence type="ECO:0000256" key="6">
    <source>
        <dbReference type="SAM" id="MobiDB-lite"/>
    </source>
</evidence>
<evidence type="ECO:0000256" key="2">
    <source>
        <dbReference type="ARBA" id="ARBA00022723"/>
    </source>
</evidence>
<keyword evidence="4" id="KW-0440">LIM domain</keyword>
<evidence type="ECO:0000259" key="7">
    <source>
        <dbReference type="PROSITE" id="PS50023"/>
    </source>
</evidence>
<keyword evidence="3 4" id="KW-0862">Zinc</keyword>